<organism evidence="12 13">
    <name type="scientific">Candidatus Harrisonbacteria bacterium RIFCSPLOWO2_02_FULL_41_13b</name>
    <dbReference type="NCBI Taxonomy" id="1798409"/>
    <lineage>
        <taxon>Bacteria</taxon>
        <taxon>Candidatus Harrisoniibacteriota</taxon>
    </lineage>
</organism>
<dbReference type="SUPFAM" id="SSF53244">
    <property type="entry name" value="MurD-like peptide ligases, peptide-binding domain"/>
    <property type="match status" value="1"/>
</dbReference>
<dbReference type="GO" id="GO:0005524">
    <property type="term" value="F:ATP binding"/>
    <property type="evidence" value="ECO:0007669"/>
    <property type="project" value="UniProtKB-KW"/>
</dbReference>
<comment type="caution">
    <text evidence="12">The sequence shown here is derived from an EMBL/GenBank/DDBJ whole genome shotgun (WGS) entry which is preliminary data.</text>
</comment>
<keyword evidence="6" id="KW-0573">Peptidoglycan synthesis</keyword>
<evidence type="ECO:0000256" key="1">
    <source>
        <dbReference type="ARBA" id="ARBA00022598"/>
    </source>
</evidence>
<dbReference type="GO" id="GO:0051301">
    <property type="term" value="P:cell division"/>
    <property type="evidence" value="ECO:0007669"/>
    <property type="project" value="UniProtKB-KW"/>
</dbReference>
<evidence type="ECO:0000259" key="9">
    <source>
        <dbReference type="Pfam" id="PF01225"/>
    </source>
</evidence>
<accession>A0A1G1ZU42</accession>
<evidence type="ECO:0008006" key="14">
    <source>
        <dbReference type="Google" id="ProtNLM"/>
    </source>
</evidence>
<keyword evidence="8" id="KW-0961">Cell wall biogenesis/degradation</keyword>
<dbReference type="Gene3D" id="3.40.1190.10">
    <property type="entry name" value="Mur-like, catalytic domain"/>
    <property type="match status" value="2"/>
</dbReference>
<dbReference type="InterPro" id="IPR036565">
    <property type="entry name" value="Mur-like_cat_sf"/>
</dbReference>
<dbReference type="STRING" id="1798409.A3I24_01240"/>
<dbReference type="GO" id="GO:0071555">
    <property type="term" value="P:cell wall organization"/>
    <property type="evidence" value="ECO:0007669"/>
    <property type="project" value="UniProtKB-KW"/>
</dbReference>
<name>A0A1G1ZU42_9BACT</name>
<evidence type="ECO:0000256" key="4">
    <source>
        <dbReference type="ARBA" id="ARBA00022840"/>
    </source>
</evidence>
<feature type="domain" description="Mur ligase N-terminal catalytic" evidence="9">
    <location>
        <begin position="7"/>
        <end position="112"/>
    </location>
</feature>
<dbReference type="GO" id="GO:0016881">
    <property type="term" value="F:acid-amino acid ligase activity"/>
    <property type="evidence" value="ECO:0007669"/>
    <property type="project" value="InterPro"/>
</dbReference>
<dbReference type="AlphaFoldDB" id="A0A1G1ZU42"/>
<dbReference type="Proteomes" id="UP000177690">
    <property type="component" value="Unassembled WGS sequence"/>
</dbReference>
<dbReference type="SUPFAM" id="SSF51984">
    <property type="entry name" value="MurCD N-terminal domain"/>
    <property type="match status" value="1"/>
</dbReference>
<evidence type="ECO:0000256" key="5">
    <source>
        <dbReference type="ARBA" id="ARBA00022960"/>
    </source>
</evidence>
<dbReference type="InterPro" id="IPR004101">
    <property type="entry name" value="Mur_ligase_C"/>
</dbReference>
<dbReference type="EMBL" id="MHJL01000008">
    <property type="protein sequence ID" value="OGY68064.1"/>
    <property type="molecule type" value="Genomic_DNA"/>
</dbReference>
<keyword evidence="4" id="KW-0067">ATP-binding</keyword>
<reference evidence="12 13" key="1">
    <citation type="journal article" date="2016" name="Nat. Commun.">
        <title>Thousands of microbial genomes shed light on interconnected biogeochemical processes in an aquifer system.</title>
        <authorList>
            <person name="Anantharaman K."/>
            <person name="Brown C.T."/>
            <person name="Hug L.A."/>
            <person name="Sharon I."/>
            <person name="Castelle C.J."/>
            <person name="Probst A.J."/>
            <person name="Thomas B.C."/>
            <person name="Singh A."/>
            <person name="Wilkins M.J."/>
            <person name="Karaoz U."/>
            <person name="Brodie E.L."/>
            <person name="Williams K.H."/>
            <person name="Hubbard S.S."/>
            <person name="Banfield J.F."/>
        </authorList>
    </citation>
    <scope>NUCLEOTIDE SEQUENCE [LARGE SCALE GENOMIC DNA]</scope>
</reference>
<dbReference type="InterPro" id="IPR036615">
    <property type="entry name" value="Mur_ligase_C_dom_sf"/>
</dbReference>
<evidence type="ECO:0000256" key="3">
    <source>
        <dbReference type="ARBA" id="ARBA00022741"/>
    </source>
</evidence>
<evidence type="ECO:0000259" key="10">
    <source>
        <dbReference type="Pfam" id="PF02875"/>
    </source>
</evidence>
<protein>
    <recommendedName>
        <fullName evidence="14">UDP-N-acetylmuramate--L-alanine ligase</fullName>
    </recommendedName>
</protein>
<dbReference type="Pfam" id="PF02875">
    <property type="entry name" value="Mur_ligase_C"/>
    <property type="match status" value="1"/>
</dbReference>
<dbReference type="GO" id="GO:0008360">
    <property type="term" value="P:regulation of cell shape"/>
    <property type="evidence" value="ECO:0007669"/>
    <property type="project" value="UniProtKB-KW"/>
</dbReference>
<proteinExistence type="predicted"/>
<evidence type="ECO:0000256" key="7">
    <source>
        <dbReference type="ARBA" id="ARBA00023306"/>
    </source>
</evidence>
<evidence type="ECO:0000259" key="11">
    <source>
        <dbReference type="Pfam" id="PF08245"/>
    </source>
</evidence>
<dbReference type="PANTHER" id="PTHR43445:SF3">
    <property type="entry name" value="UDP-N-ACETYLMURAMATE--L-ALANINE LIGASE"/>
    <property type="match status" value="1"/>
</dbReference>
<dbReference type="InterPro" id="IPR013221">
    <property type="entry name" value="Mur_ligase_cen"/>
</dbReference>
<dbReference type="GO" id="GO:0009252">
    <property type="term" value="P:peptidoglycan biosynthetic process"/>
    <property type="evidence" value="ECO:0007669"/>
    <property type="project" value="UniProtKB-KW"/>
</dbReference>
<dbReference type="InterPro" id="IPR050061">
    <property type="entry name" value="MurCDEF_pg_biosynth"/>
</dbReference>
<keyword evidence="1" id="KW-0436">Ligase</keyword>
<dbReference type="SUPFAM" id="SSF53623">
    <property type="entry name" value="MurD-like peptide ligases, catalytic domain"/>
    <property type="match status" value="1"/>
</dbReference>
<dbReference type="Gene3D" id="3.90.190.20">
    <property type="entry name" value="Mur ligase, C-terminal domain"/>
    <property type="match status" value="1"/>
</dbReference>
<evidence type="ECO:0000313" key="12">
    <source>
        <dbReference type="EMBL" id="OGY68064.1"/>
    </source>
</evidence>
<sequence length="470" mass="53008">MAKNNLIHFIGIGGIGMSALARYFLSEGYKVSGSDLTRSPITDALKKEGAVIYIGKHSANNLRPDVSTVIYNQAIPNNNPELKKARQLASEHSRRATIKIQSYPEAIGELTRKYQTIAIAGAHGKTTTTAMTTLVLIEAGLDPTVIVGSLLKEFSPHVIARIRQLAETWQSYTNIRSPRSARDDSYGVNFRKGQSPWLILEADEWKASFLHYAPEITVITNIDKEHLDFYKNFANVKKAFEKFRNQCGIVLERPKNPAIAKKIKAVLKIPGEHNVQNALLAYAIGQYLKIPEKIILRALGKYTGAWRRMEYRGKLNVSEKFKVQSSKFKVLVYDDYAHHPTEIKATLAGFREKYPKNALICVFQPHQMERLKLLFNDFKTAFKDADQLILIPTYEVAGRENSKAVAENRRLIEKLAQATNATYIIKPEKDLKKSIENIIKSLPPKPYPLNPIIVMMGAGDIINYTQLLLK</sequence>
<evidence type="ECO:0000256" key="2">
    <source>
        <dbReference type="ARBA" id="ARBA00022618"/>
    </source>
</evidence>
<evidence type="ECO:0000313" key="13">
    <source>
        <dbReference type="Proteomes" id="UP000177690"/>
    </source>
</evidence>
<evidence type="ECO:0000256" key="6">
    <source>
        <dbReference type="ARBA" id="ARBA00022984"/>
    </source>
</evidence>
<feature type="domain" description="Mur ligase central" evidence="11">
    <location>
        <begin position="119"/>
        <end position="246"/>
    </location>
</feature>
<dbReference type="Gene3D" id="3.40.50.720">
    <property type="entry name" value="NAD(P)-binding Rossmann-like Domain"/>
    <property type="match status" value="1"/>
</dbReference>
<keyword evidence="5" id="KW-0133">Cell shape</keyword>
<dbReference type="Pfam" id="PF01225">
    <property type="entry name" value="Mur_ligase"/>
    <property type="match status" value="1"/>
</dbReference>
<keyword evidence="3" id="KW-0547">Nucleotide-binding</keyword>
<keyword evidence="2" id="KW-0132">Cell division</keyword>
<dbReference type="Pfam" id="PF08245">
    <property type="entry name" value="Mur_ligase_M"/>
    <property type="match status" value="1"/>
</dbReference>
<evidence type="ECO:0000256" key="8">
    <source>
        <dbReference type="ARBA" id="ARBA00023316"/>
    </source>
</evidence>
<dbReference type="PANTHER" id="PTHR43445">
    <property type="entry name" value="UDP-N-ACETYLMURAMATE--L-ALANINE LIGASE-RELATED"/>
    <property type="match status" value="1"/>
</dbReference>
<dbReference type="InterPro" id="IPR000713">
    <property type="entry name" value="Mur_ligase_N"/>
</dbReference>
<keyword evidence="7" id="KW-0131">Cell cycle</keyword>
<gene>
    <name evidence="12" type="ORF">A3I24_01240</name>
</gene>
<feature type="domain" description="Mur ligase C-terminal" evidence="10">
    <location>
        <begin position="328"/>
        <end position="438"/>
    </location>
</feature>